<evidence type="ECO:0000256" key="5">
    <source>
        <dbReference type="ARBA" id="ARBA00022692"/>
    </source>
</evidence>
<keyword evidence="7 8" id="KW-0472">Membrane</keyword>
<dbReference type="OrthoDB" id="7028171at2"/>
<dbReference type="Proteomes" id="UP000199478">
    <property type="component" value="Unassembled WGS sequence"/>
</dbReference>
<feature type="transmembrane region" description="Helical" evidence="8">
    <location>
        <begin position="100"/>
        <end position="123"/>
    </location>
</feature>
<dbReference type="PANTHER" id="PTHR30269:SF37">
    <property type="entry name" value="MEMBRANE TRANSPORTER PROTEIN"/>
    <property type="match status" value="1"/>
</dbReference>
<dbReference type="RefSeq" id="WP_090200025.1">
    <property type="nucleotide sequence ID" value="NZ_FOYP01000001.1"/>
</dbReference>
<dbReference type="PANTHER" id="PTHR30269">
    <property type="entry name" value="TRANSMEMBRANE PROTEIN YFCA"/>
    <property type="match status" value="1"/>
</dbReference>
<evidence type="ECO:0000313" key="10">
    <source>
        <dbReference type="Proteomes" id="UP000199478"/>
    </source>
</evidence>
<feature type="transmembrane region" description="Helical" evidence="8">
    <location>
        <begin position="7"/>
        <end position="26"/>
    </location>
</feature>
<keyword evidence="5 8" id="KW-0812">Transmembrane</keyword>
<comment type="subcellular location">
    <subcellularLocation>
        <location evidence="1 8">Cell membrane</location>
        <topology evidence="1 8">Multi-pass membrane protein</topology>
    </subcellularLocation>
</comment>
<evidence type="ECO:0000256" key="2">
    <source>
        <dbReference type="ARBA" id="ARBA00009142"/>
    </source>
</evidence>
<dbReference type="InterPro" id="IPR002781">
    <property type="entry name" value="TM_pro_TauE-like"/>
</dbReference>
<protein>
    <recommendedName>
        <fullName evidence="8">Probable membrane transporter protein</fullName>
    </recommendedName>
</protein>
<accession>A0A1I6GXQ6</accession>
<dbReference type="Pfam" id="PF01925">
    <property type="entry name" value="TauE"/>
    <property type="match status" value="1"/>
</dbReference>
<comment type="similarity">
    <text evidence="2 8">Belongs to the 4-toluene sulfonate uptake permease (TSUP) (TC 2.A.102) family.</text>
</comment>
<dbReference type="InterPro" id="IPR052017">
    <property type="entry name" value="TSUP"/>
</dbReference>
<evidence type="ECO:0000313" key="9">
    <source>
        <dbReference type="EMBL" id="SFR46970.1"/>
    </source>
</evidence>
<feature type="transmembrane region" description="Helical" evidence="8">
    <location>
        <begin position="77"/>
        <end position="94"/>
    </location>
</feature>
<dbReference type="AlphaFoldDB" id="A0A1I6GXQ6"/>
<keyword evidence="10" id="KW-1185">Reference proteome</keyword>
<keyword evidence="6 8" id="KW-1133">Transmembrane helix</keyword>
<evidence type="ECO:0000256" key="8">
    <source>
        <dbReference type="RuleBase" id="RU363041"/>
    </source>
</evidence>
<gene>
    <name evidence="9" type="ORF">SAMN04488005_2311</name>
</gene>
<proteinExistence type="inferred from homology"/>
<organism evidence="9 10">
    <name type="scientific">Yoonia tamlensis</name>
    <dbReference type="NCBI Taxonomy" id="390270"/>
    <lineage>
        <taxon>Bacteria</taxon>
        <taxon>Pseudomonadati</taxon>
        <taxon>Pseudomonadota</taxon>
        <taxon>Alphaproteobacteria</taxon>
        <taxon>Rhodobacterales</taxon>
        <taxon>Paracoccaceae</taxon>
        <taxon>Yoonia</taxon>
    </lineage>
</organism>
<evidence type="ECO:0000256" key="1">
    <source>
        <dbReference type="ARBA" id="ARBA00004651"/>
    </source>
</evidence>
<evidence type="ECO:0000256" key="4">
    <source>
        <dbReference type="ARBA" id="ARBA00022475"/>
    </source>
</evidence>
<evidence type="ECO:0000256" key="7">
    <source>
        <dbReference type="ARBA" id="ARBA00023136"/>
    </source>
</evidence>
<evidence type="ECO:0000256" key="3">
    <source>
        <dbReference type="ARBA" id="ARBA00022448"/>
    </source>
</evidence>
<dbReference type="STRING" id="390270.SAMN04488005_2311"/>
<name>A0A1I6GXQ6_9RHOB</name>
<keyword evidence="4 8" id="KW-1003">Cell membrane</keyword>
<dbReference type="EMBL" id="FOYP01000001">
    <property type="protein sequence ID" value="SFR46970.1"/>
    <property type="molecule type" value="Genomic_DNA"/>
</dbReference>
<feature type="transmembrane region" description="Helical" evidence="8">
    <location>
        <begin position="135"/>
        <end position="153"/>
    </location>
</feature>
<evidence type="ECO:0000256" key="6">
    <source>
        <dbReference type="ARBA" id="ARBA00022989"/>
    </source>
</evidence>
<feature type="transmembrane region" description="Helical" evidence="8">
    <location>
        <begin position="190"/>
        <end position="217"/>
    </location>
</feature>
<keyword evidence="3" id="KW-0813">Transport</keyword>
<feature type="transmembrane region" description="Helical" evidence="8">
    <location>
        <begin position="229"/>
        <end position="250"/>
    </location>
</feature>
<reference evidence="10" key="1">
    <citation type="submission" date="2016-10" db="EMBL/GenBank/DDBJ databases">
        <authorList>
            <person name="Varghese N."/>
            <person name="Submissions S."/>
        </authorList>
    </citation>
    <scope>NUCLEOTIDE SEQUENCE [LARGE SCALE GENOMIC DNA]</scope>
    <source>
        <strain evidence="10">DSM 26879</strain>
    </source>
</reference>
<feature type="transmembrane region" description="Helical" evidence="8">
    <location>
        <begin position="32"/>
        <end position="57"/>
    </location>
</feature>
<dbReference type="GO" id="GO:0005886">
    <property type="term" value="C:plasma membrane"/>
    <property type="evidence" value="ECO:0007669"/>
    <property type="project" value="UniProtKB-SubCell"/>
</dbReference>
<sequence>MFAFDWYFFAAGIPAIIFGGISKGGFGSGAAFVAGAILALVVPPGAALAIILPLFMLIDVATLKPYWRKWHWPSAKGLMLGAVPGVAFAAWVYTAVDADFFRFLIGVICLAFVGFQLSRAMGWLRIGQMAFARRYAWAAGFVGGFTSFISHAGGPPTAVFLLSQGLSKTAYQATTVITFWAVNWMKVVPYAFLGIFTWDTILGSLALAPFALIGAWIGVRAHDLVPERLFFGLTYVLLLLTGTRLIWVAVT</sequence>